<evidence type="ECO:0000313" key="2">
    <source>
        <dbReference type="Proteomes" id="UP000607653"/>
    </source>
</evidence>
<dbReference type="Proteomes" id="UP000607653">
    <property type="component" value="Unassembled WGS sequence"/>
</dbReference>
<sequence>MQCAFHHHHRHLNRHQLSHFHNHLFRLRPNSSGDNQPLPATVVTKILSVSQRLQRLWDVRRQEERRGLSNPTIYWVNVPMGREALEHNH</sequence>
<gene>
    <name evidence="1" type="ORF">HUJ06_022688</name>
</gene>
<accession>A0A822XR40</accession>
<comment type="caution">
    <text evidence="1">The sequence shown here is derived from an EMBL/GenBank/DDBJ whole genome shotgun (WGS) entry which is preliminary data.</text>
</comment>
<proteinExistence type="predicted"/>
<keyword evidence="2" id="KW-1185">Reference proteome</keyword>
<organism evidence="1 2">
    <name type="scientific">Nelumbo nucifera</name>
    <name type="common">Sacred lotus</name>
    <dbReference type="NCBI Taxonomy" id="4432"/>
    <lineage>
        <taxon>Eukaryota</taxon>
        <taxon>Viridiplantae</taxon>
        <taxon>Streptophyta</taxon>
        <taxon>Embryophyta</taxon>
        <taxon>Tracheophyta</taxon>
        <taxon>Spermatophyta</taxon>
        <taxon>Magnoliopsida</taxon>
        <taxon>Proteales</taxon>
        <taxon>Nelumbonaceae</taxon>
        <taxon>Nelumbo</taxon>
    </lineage>
</organism>
<protein>
    <submittedName>
        <fullName evidence="1">Uncharacterized protein</fullName>
    </submittedName>
</protein>
<name>A0A822XR40_NELNU</name>
<dbReference type="AlphaFoldDB" id="A0A822XR40"/>
<dbReference type="EMBL" id="DUZY01000001">
    <property type="protein sequence ID" value="DAD21225.1"/>
    <property type="molecule type" value="Genomic_DNA"/>
</dbReference>
<reference evidence="1 2" key="1">
    <citation type="journal article" date="2020" name="Mol. Biol. Evol.">
        <title>Distinct Expression and Methylation Patterns for Genes with Different Fates following a Single Whole-Genome Duplication in Flowering Plants.</title>
        <authorList>
            <person name="Shi T."/>
            <person name="Rahmani R.S."/>
            <person name="Gugger P.F."/>
            <person name="Wang M."/>
            <person name="Li H."/>
            <person name="Zhang Y."/>
            <person name="Li Z."/>
            <person name="Wang Q."/>
            <person name="Van de Peer Y."/>
            <person name="Marchal K."/>
            <person name="Chen J."/>
        </authorList>
    </citation>
    <scope>NUCLEOTIDE SEQUENCE [LARGE SCALE GENOMIC DNA]</scope>
    <source>
        <tissue evidence="1">Leaf</tissue>
    </source>
</reference>
<evidence type="ECO:0000313" key="1">
    <source>
        <dbReference type="EMBL" id="DAD21225.1"/>
    </source>
</evidence>